<evidence type="ECO:0000313" key="1">
    <source>
        <dbReference type="EMBL" id="ANA87338.1"/>
    </source>
</evidence>
<gene>
    <name evidence="1" type="primary">106</name>
    <name evidence="1" type="ORF">PBI_PATRICKSTAR_106</name>
</gene>
<organism evidence="1 2">
    <name type="scientific">Gordonia phage PatrickStar</name>
    <dbReference type="NCBI Taxonomy" id="1838076"/>
    <lineage>
        <taxon>Viruses</taxon>
        <taxon>Duplodnaviria</taxon>
        <taxon>Heunggongvirae</taxon>
        <taxon>Uroviricota</taxon>
        <taxon>Caudoviricetes</taxon>
        <taxon>Orchidvirus</taxon>
        <taxon>Orchidvirus orchid</taxon>
    </lineage>
</organism>
<dbReference type="EMBL" id="KU998252">
    <property type="protein sequence ID" value="ANA87338.1"/>
    <property type="molecule type" value="Genomic_DNA"/>
</dbReference>
<name>A0A160DH13_9CAUD</name>
<reference evidence="1 2" key="1">
    <citation type="submission" date="2016-03" db="EMBL/GenBank/DDBJ databases">
        <authorList>
            <person name="Rimple P."/>
            <person name="Montgomery M.T."/>
            <person name="Guerrero C.A."/>
            <person name="Mavrich T.N."/>
            <person name="Pope W.H."/>
            <person name="Garlena R.A."/>
            <person name="Russell D.A."/>
            <person name="Jacobs-Sera D."/>
            <person name="Hendrix R.W."/>
            <person name="Hatfull G.F."/>
        </authorList>
    </citation>
    <scope>NUCLEOTIDE SEQUENCE [LARGE SCALE GENOMIC DNA]</scope>
</reference>
<protein>
    <submittedName>
        <fullName evidence="1">Uncharacterized protein</fullName>
    </submittedName>
</protein>
<dbReference type="Proteomes" id="UP000229511">
    <property type="component" value="Genome"/>
</dbReference>
<sequence length="106" mass="12299">MSKARLEPKYNAVLPKYLGIVCYSKCIANKKNYAHTNTSQTLKELVDYFKWKSVSYLVTGFNRDSITKPVMYVYVLNETQSEYVCKYMYTIGPKGGIKRKARNNYA</sequence>
<accession>A0A160DH13</accession>
<evidence type="ECO:0000313" key="2">
    <source>
        <dbReference type="Proteomes" id="UP000229511"/>
    </source>
</evidence>
<proteinExistence type="predicted"/>